<comment type="caution">
    <text evidence="1">The sequence shown here is derived from an EMBL/GenBank/DDBJ whole genome shotgun (WGS) entry which is preliminary data.</text>
</comment>
<sequence length="88" mass="9720">MASADNTSGLTLQRKERCTLQCALSLEEEKSSCLRPFSSTSFMVFHARSVIKNGHMTPGYISSGLVQSSISPTPYVPPSKKVYEIMFQ</sequence>
<gene>
    <name evidence="1" type="ORF">Tci_897241</name>
</gene>
<reference evidence="1" key="1">
    <citation type="journal article" date="2019" name="Sci. Rep.">
        <title>Draft genome of Tanacetum cinerariifolium, the natural source of mosquito coil.</title>
        <authorList>
            <person name="Yamashiro T."/>
            <person name="Shiraishi A."/>
            <person name="Satake H."/>
            <person name="Nakayama K."/>
        </authorList>
    </citation>
    <scope>NUCLEOTIDE SEQUENCE</scope>
</reference>
<dbReference type="EMBL" id="BKCJ011359348">
    <property type="protein sequence ID" value="GFD25272.1"/>
    <property type="molecule type" value="Genomic_DNA"/>
</dbReference>
<evidence type="ECO:0000313" key="1">
    <source>
        <dbReference type="EMBL" id="GFD25272.1"/>
    </source>
</evidence>
<protein>
    <submittedName>
        <fullName evidence="1">Uncharacterized protein</fullName>
    </submittedName>
</protein>
<accession>A0A699UPM8</accession>
<dbReference type="AlphaFoldDB" id="A0A699UPM8"/>
<organism evidence="1">
    <name type="scientific">Tanacetum cinerariifolium</name>
    <name type="common">Dalmatian daisy</name>
    <name type="synonym">Chrysanthemum cinerariifolium</name>
    <dbReference type="NCBI Taxonomy" id="118510"/>
    <lineage>
        <taxon>Eukaryota</taxon>
        <taxon>Viridiplantae</taxon>
        <taxon>Streptophyta</taxon>
        <taxon>Embryophyta</taxon>
        <taxon>Tracheophyta</taxon>
        <taxon>Spermatophyta</taxon>
        <taxon>Magnoliopsida</taxon>
        <taxon>eudicotyledons</taxon>
        <taxon>Gunneridae</taxon>
        <taxon>Pentapetalae</taxon>
        <taxon>asterids</taxon>
        <taxon>campanulids</taxon>
        <taxon>Asterales</taxon>
        <taxon>Asteraceae</taxon>
        <taxon>Asteroideae</taxon>
        <taxon>Anthemideae</taxon>
        <taxon>Anthemidinae</taxon>
        <taxon>Tanacetum</taxon>
    </lineage>
</organism>
<proteinExistence type="predicted"/>
<name>A0A699UPM8_TANCI</name>